<evidence type="ECO:0000313" key="2">
    <source>
        <dbReference type="Proteomes" id="UP001434883"/>
    </source>
</evidence>
<comment type="caution">
    <text evidence="1">The sequence shown here is derived from an EMBL/GenBank/DDBJ whole genome shotgun (WGS) entry which is preliminary data.</text>
</comment>
<keyword evidence="2" id="KW-1185">Reference proteome</keyword>
<gene>
    <name evidence="1" type="ORF">XENOCAPTIV_029058</name>
</gene>
<proteinExistence type="predicted"/>
<organism evidence="1 2">
    <name type="scientific">Xenoophorus captivus</name>
    <dbReference type="NCBI Taxonomy" id="1517983"/>
    <lineage>
        <taxon>Eukaryota</taxon>
        <taxon>Metazoa</taxon>
        <taxon>Chordata</taxon>
        <taxon>Craniata</taxon>
        <taxon>Vertebrata</taxon>
        <taxon>Euteleostomi</taxon>
        <taxon>Actinopterygii</taxon>
        <taxon>Neopterygii</taxon>
        <taxon>Teleostei</taxon>
        <taxon>Neoteleostei</taxon>
        <taxon>Acanthomorphata</taxon>
        <taxon>Ovalentaria</taxon>
        <taxon>Atherinomorphae</taxon>
        <taxon>Cyprinodontiformes</taxon>
        <taxon>Goodeidae</taxon>
        <taxon>Xenoophorus</taxon>
    </lineage>
</organism>
<protein>
    <recommendedName>
        <fullName evidence="3">Secreted protein</fullName>
    </recommendedName>
</protein>
<dbReference type="Proteomes" id="UP001434883">
    <property type="component" value="Unassembled WGS sequence"/>
</dbReference>
<sequence>MDLLHFHWLCCMTHIFSQCGQLFSANLNNKEPHTKQQTKAAECSRYFIRKRGLVGTRNITVTQVDIVRVFFFNGKNLQRYNIFTASVGNNQNQYMSNNILKAMIFLCLFRTW</sequence>
<evidence type="ECO:0008006" key="3">
    <source>
        <dbReference type="Google" id="ProtNLM"/>
    </source>
</evidence>
<evidence type="ECO:0000313" key="1">
    <source>
        <dbReference type="EMBL" id="MEQ2209360.1"/>
    </source>
</evidence>
<name>A0ABV0RMP8_9TELE</name>
<dbReference type="EMBL" id="JAHRIN010051234">
    <property type="protein sequence ID" value="MEQ2209360.1"/>
    <property type="molecule type" value="Genomic_DNA"/>
</dbReference>
<reference evidence="1 2" key="1">
    <citation type="submission" date="2021-06" db="EMBL/GenBank/DDBJ databases">
        <authorList>
            <person name="Palmer J.M."/>
        </authorList>
    </citation>
    <scope>NUCLEOTIDE SEQUENCE [LARGE SCALE GENOMIC DNA]</scope>
    <source>
        <strain evidence="1 2">XC_2019</strain>
        <tissue evidence="1">Muscle</tissue>
    </source>
</reference>
<accession>A0ABV0RMP8</accession>